<reference evidence="1" key="1">
    <citation type="submission" date="2019-10" db="EMBL/GenBank/DDBJ databases">
        <authorList>
            <consortium name="DOE Joint Genome Institute"/>
            <person name="Kuo A."/>
            <person name="Miyauchi S."/>
            <person name="Kiss E."/>
            <person name="Drula E."/>
            <person name="Kohler A."/>
            <person name="Sanchez-Garcia M."/>
            <person name="Andreopoulos B."/>
            <person name="Barry K.W."/>
            <person name="Bonito G."/>
            <person name="Buee M."/>
            <person name="Carver A."/>
            <person name="Chen C."/>
            <person name="Cichocki N."/>
            <person name="Clum A."/>
            <person name="Culley D."/>
            <person name="Crous P.W."/>
            <person name="Fauchery L."/>
            <person name="Girlanda M."/>
            <person name="Hayes R."/>
            <person name="Keri Z."/>
            <person name="Labutti K."/>
            <person name="Lipzen A."/>
            <person name="Lombard V."/>
            <person name="Magnuson J."/>
            <person name="Maillard F."/>
            <person name="Morin E."/>
            <person name="Murat C."/>
            <person name="Nolan M."/>
            <person name="Ohm R."/>
            <person name="Pangilinan J."/>
            <person name="Pereira M."/>
            <person name="Perotto S."/>
            <person name="Peter M."/>
            <person name="Riley R."/>
            <person name="Sitrit Y."/>
            <person name="Stielow B."/>
            <person name="Szollosi G."/>
            <person name="Zifcakova L."/>
            <person name="Stursova M."/>
            <person name="Spatafora J.W."/>
            <person name="Tedersoo L."/>
            <person name="Vaario L.-M."/>
            <person name="Yamada A."/>
            <person name="Yan M."/>
            <person name="Wang P."/>
            <person name="Xu J."/>
            <person name="Bruns T."/>
            <person name="Baldrian P."/>
            <person name="Vilgalys R."/>
            <person name="Henrissat B."/>
            <person name="Grigoriev I.V."/>
            <person name="Hibbett D."/>
            <person name="Nagy L.G."/>
            <person name="Martin F.M."/>
        </authorList>
    </citation>
    <scope>NUCLEOTIDE SEQUENCE</scope>
    <source>
        <strain evidence="1">P2</strain>
    </source>
</reference>
<dbReference type="Proteomes" id="UP000886501">
    <property type="component" value="Unassembled WGS sequence"/>
</dbReference>
<organism evidence="1 2">
    <name type="scientific">Thelephora ganbajun</name>
    <name type="common">Ganba fungus</name>
    <dbReference type="NCBI Taxonomy" id="370292"/>
    <lineage>
        <taxon>Eukaryota</taxon>
        <taxon>Fungi</taxon>
        <taxon>Dikarya</taxon>
        <taxon>Basidiomycota</taxon>
        <taxon>Agaricomycotina</taxon>
        <taxon>Agaricomycetes</taxon>
        <taxon>Thelephorales</taxon>
        <taxon>Thelephoraceae</taxon>
        <taxon>Thelephora</taxon>
    </lineage>
</organism>
<accession>A0ACB6ZHE5</accession>
<dbReference type="EMBL" id="MU118008">
    <property type="protein sequence ID" value="KAF9648758.1"/>
    <property type="molecule type" value="Genomic_DNA"/>
</dbReference>
<sequence>MKFALFSALFLLASIVSAFHVVPPSTITTCEPLTVEYDTRTGQAPFSLSFHNDSADGPIIAAFTDITGTSFTWDRVTIPAGTNVVIVLGDSKGVGSATPVITVSKGTSNVCLDNPTSIPPIPTVTSSSPPTSTFGSLSPNSSSLSMTTTTVASEPSSSRLSSVSSMINSAGSHLSSSTGTTSTPRPTSTGGLSTNSDVVKTAGVFTIGVITAIVGALLA</sequence>
<gene>
    <name evidence="1" type="ORF">BDM02DRAFT_3114934</name>
</gene>
<reference evidence="1" key="2">
    <citation type="journal article" date="2020" name="Nat. Commun.">
        <title>Large-scale genome sequencing of mycorrhizal fungi provides insights into the early evolution of symbiotic traits.</title>
        <authorList>
            <person name="Miyauchi S."/>
            <person name="Kiss E."/>
            <person name="Kuo A."/>
            <person name="Drula E."/>
            <person name="Kohler A."/>
            <person name="Sanchez-Garcia M."/>
            <person name="Morin E."/>
            <person name="Andreopoulos B."/>
            <person name="Barry K.W."/>
            <person name="Bonito G."/>
            <person name="Buee M."/>
            <person name="Carver A."/>
            <person name="Chen C."/>
            <person name="Cichocki N."/>
            <person name="Clum A."/>
            <person name="Culley D."/>
            <person name="Crous P.W."/>
            <person name="Fauchery L."/>
            <person name="Girlanda M."/>
            <person name="Hayes R.D."/>
            <person name="Keri Z."/>
            <person name="LaButti K."/>
            <person name="Lipzen A."/>
            <person name="Lombard V."/>
            <person name="Magnuson J."/>
            <person name="Maillard F."/>
            <person name="Murat C."/>
            <person name="Nolan M."/>
            <person name="Ohm R.A."/>
            <person name="Pangilinan J."/>
            <person name="Pereira M.F."/>
            <person name="Perotto S."/>
            <person name="Peter M."/>
            <person name="Pfister S."/>
            <person name="Riley R."/>
            <person name="Sitrit Y."/>
            <person name="Stielow J.B."/>
            <person name="Szollosi G."/>
            <person name="Zifcakova L."/>
            <person name="Stursova M."/>
            <person name="Spatafora J.W."/>
            <person name="Tedersoo L."/>
            <person name="Vaario L.M."/>
            <person name="Yamada A."/>
            <person name="Yan M."/>
            <person name="Wang P."/>
            <person name="Xu J."/>
            <person name="Bruns T."/>
            <person name="Baldrian P."/>
            <person name="Vilgalys R."/>
            <person name="Dunand C."/>
            <person name="Henrissat B."/>
            <person name="Grigoriev I.V."/>
            <person name="Hibbett D."/>
            <person name="Nagy L.G."/>
            <person name="Martin F.M."/>
        </authorList>
    </citation>
    <scope>NUCLEOTIDE SEQUENCE</scope>
    <source>
        <strain evidence="1">P2</strain>
    </source>
</reference>
<keyword evidence="2" id="KW-1185">Reference proteome</keyword>
<name>A0ACB6ZHE5_THEGA</name>
<proteinExistence type="predicted"/>
<evidence type="ECO:0000313" key="1">
    <source>
        <dbReference type="EMBL" id="KAF9648758.1"/>
    </source>
</evidence>
<evidence type="ECO:0000313" key="2">
    <source>
        <dbReference type="Proteomes" id="UP000886501"/>
    </source>
</evidence>
<protein>
    <submittedName>
        <fullName evidence="1">Uncharacterized protein</fullName>
    </submittedName>
</protein>
<comment type="caution">
    <text evidence="1">The sequence shown here is derived from an EMBL/GenBank/DDBJ whole genome shotgun (WGS) entry which is preliminary data.</text>
</comment>